<feature type="transmembrane region" description="Helical" evidence="2">
    <location>
        <begin position="127"/>
        <end position="150"/>
    </location>
</feature>
<protein>
    <submittedName>
        <fullName evidence="3">Uncharacterized protein</fullName>
    </submittedName>
</protein>
<dbReference type="EMBL" id="MU826835">
    <property type="protein sequence ID" value="KAJ7372771.1"/>
    <property type="molecule type" value="Genomic_DNA"/>
</dbReference>
<evidence type="ECO:0000313" key="3">
    <source>
        <dbReference type="EMBL" id="KAJ7372771.1"/>
    </source>
</evidence>
<accession>A0A9W9Z0K6</accession>
<sequence>MTTTATTISSAEQSSSRTTSLRGTTEQSTIGATRNNLPSTKALSSTTDAVKATNSTTTESSMETQRLSSTELPKTTQGKLLERREFTSGKPTNSKAEVKSTGGTHGVQSSGDMEPFSRDIMGLPLKYIIIAGGSFVVVTLALLLLVCQLCKRRHRSRMKRAQQSNQFHFVTYSSARESSVSSAPTSPINMYGDSSEMEELFFEDKQSDNPIYDNRLSGTKDQLTEKPFV</sequence>
<name>A0A9W9Z0K6_9CNID</name>
<keyword evidence="2" id="KW-1133">Transmembrane helix</keyword>
<keyword evidence="2" id="KW-0812">Transmembrane</keyword>
<proteinExistence type="predicted"/>
<organism evidence="3 4">
    <name type="scientific">Desmophyllum pertusum</name>
    <dbReference type="NCBI Taxonomy" id="174260"/>
    <lineage>
        <taxon>Eukaryota</taxon>
        <taxon>Metazoa</taxon>
        <taxon>Cnidaria</taxon>
        <taxon>Anthozoa</taxon>
        <taxon>Hexacorallia</taxon>
        <taxon>Scleractinia</taxon>
        <taxon>Caryophylliina</taxon>
        <taxon>Caryophylliidae</taxon>
        <taxon>Desmophyllum</taxon>
    </lineage>
</organism>
<feature type="region of interest" description="Disordered" evidence="1">
    <location>
        <begin position="1"/>
        <end position="113"/>
    </location>
</feature>
<feature type="region of interest" description="Disordered" evidence="1">
    <location>
        <begin position="206"/>
        <end position="229"/>
    </location>
</feature>
<evidence type="ECO:0000256" key="2">
    <source>
        <dbReference type="SAM" id="Phobius"/>
    </source>
</evidence>
<feature type="compositionally biased region" description="Polar residues" evidence="1">
    <location>
        <begin position="65"/>
        <end position="78"/>
    </location>
</feature>
<reference evidence="3" key="1">
    <citation type="submission" date="2023-01" db="EMBL/GenBank/DDBJ databases">
        <title>Genome assembly of the deep-sea coral Lophelia pertusa.</title>
        <authorList>
            <person name="Herrera S."/>
            <person name="Cordes E."/>
        </authorList>
    </citation>
    <scope>NUCLEOTIDE SEQUENCE</scope>
    <source>
        <strain evidence="3">USNM1676648</strain>
        <tissue evidence="3">Polyp</tissue>
    </source>
</reference>
<evidence type="ECO:0000313" key="4">
    <source>
        <dbReference type="Proteomes" id="UP001163046"/>
    </source>
</evidence>
<dbReference type="Proteomes" id="UP001163046">
    <property type="component" value="Unassembled WGS sequence"/>
</dbReference>
<comment type="caution">
    <text evidence="3">The sequence shown here is derived from an EMBL/GenBank/DDBJ whole genome shotgun (WGS) entry which is preliminary data.</text>
</comment>
<feature type="compositionally biased region" description="Polar residues" evidence="1">
    <location>
        <begin position="26"/>
        <end position="48"/>
    </location>
</feature>
<gene>
    <name evidence="3" type="ORF">OS493_018049</name>
</gene>
<feature type="compositionally biased region" description="Low complexity" evidence="1">
    <location>
        <begin position="1"/>
        <end position="25"/>
    </location>
</feature>
<keyword evidence="4" id="KW-1185">Reference proteome</keyword>
<feature type="compositionally biased region" description="Low complexity" evidence="1">
    <location>
        <begin position="53"/>
        <end position="64"/>
    </location>
</feature>
<keyword evidence="2" id="KW-0472">Membrane</keyword>
<dbReference type="AlphaFoldDB" id="A0A9W9Z0K6"/>
<evidence type="ECO:0000256" key="1">
    <source>
        <dbReference type="SAM" id="MobiDB-lite"/>
    </source>
</evidence>